<dbReference type="Proteomes" id="UP000588586">
    <property type="component" value="Unassembled WGS sequence"/>
</dbReference>
<evidence type="ECO:0000259" key="2">
    <source>
        <dbReference type="Pfam" id="PF00534"/>
    </source>
</evidence>
<comment type="caution">
    <text evidence="3">The sequence shown here is derived from an EMBL/GenBank/DDBJ whole genome shotgun (WGS) entry which is preliminary data.</text>
</comment>
<proteinExistence type="predicted"/>
<keyword evidence="4" id="KW-1185">Reference proteome</keyword>
<reference evidence="3 4" key="1">
    <citation type="submission" date="2020-04" db="EMBL/GenBank/DDBJ databases">
        <title>Knoellia sp. isolate from air conditioner.</title>
        <authorList>
            <person name="Chea S."/>
            <person name="Kim D.-U."/>
        </authorList>
    </citation>
    <scope>NUCLEOTIDE SEQUENCE [LARGE SCALE GENOMIC DNA]</scope>
    <source>
        <strain evidence="3 4">DB2414S</strain>
    </source>
</reference>
<organism evidence="3 4">
    <name type="scientific">Knoellia koreensis</name>
    <dbReference type="NCBI Taxonomy" id="2730921"/>
    <lineage>
        <taxon>Bacteria</taxon>
        <taxon>Bacillati</taxon>
        <taxon>Actinomycetota</taxon>
        <taxon>Actinomycetes</taxon>
        <taxon>Micrococcales</taxon>
        <taxon>Intrasporangiaceae</taxon>
        <taxon>Knoellia</taxon>
    </lineage>
</organism>
<dbReference type="RefSeq" id="WP_171243504.1">
    <property type="nucleotide sequence ID" value="NZ_JABEPQ010000002.1"/>
</dbReference>
<dbReference type="GO" id="GO:0016757">
    <property type="term" value="F:glycosyltransferase activity"/>
    <property type="evidence" value="ECO:0007669"/>
    <property type="project" value="InterPro"/>
</dbReference>
<dbReference type="AlphaFoldDB" id="A0A849H9H8"/>
<dbReference type="Gene3D" id="3.40.50.2000">
    <property type="entry name" value="Glycogen Phosphorylase B"/>
    <property type="match status" value="2"/>
</dbReference>
<dbReference type="InterPro" id="IPR001296">
    <property type="entry name" value="Glyco_trans_1"/>
</dbReference>
<evidence type="ECO:0000313" key="3">
    <source>
        <dbReference type="EMBL" id="NNM46396.1"/>
    </source>
</evidence>
<feature type="domain" description="Glycosyl transferase family 1" evidence="2">
    <location>
        <begin position="198"/>
        <end position="350"/>
    </location>
</feature>
<name>A0A849H9H8_9MICO</name>
<dbReference type="PANTHER" id="PTHR12526:SF630">
    <property type="entry name" value="GLYCOSYLTRANSFERASE"/>
    <property type="match status" value="1"/>
</dbReference>
<gene>
    <name evidence="3" type="ORF">HJG52_10300</name>
</gene>
<dbReference type="Pfam" id="PF00534">
    <property type="entry name" value="Glycos_transf_1"/>
    <property type="match status" value="1"/>
</dbReference>
<keyword evidence="1 3" id="KW-0808">Transferase</keyword>
<protein>
    <submittedName>
        <fullName evidence="3">Glycosyltransferase</fullName>
    </submittedName>
</protein>
<sequence>MTRPPVLILANHIDGLGGVERVAHGLAAGLSGRGYDVALRGIRPTSGPSAQMTMTGYTTGFMSDRTERPEGERPHPAVVRRAMRREALDNLRTTLADYRDGVVICMQVYSMEHLVELGLDDLLDSGTRIIGQYHWSYQGARSNTDFDRLSRTYRRIDKFLLLTQADADNFTRHNFNNAGAMPNPLWLKAQAAEDIPRSKRLVALSRYDAVKQLDHALRAWARVAPDFPDWSFELYGDGPMRAELAALIDDLGISDSARLMGPTNDVEGVLRSSRLSVLSSQFEGLPMVLAESLACGVPAVAYDCAPGVSEIITDGVDGFVVPQNHIPGLASALRTLMADEELTARMGAAGHVSARRYDREHVMDRWEDLIARVQR</sequence>
<dbReference type="PANTHER" id="PTHR12526">
    <property type="entry name" value="GLYCOSYLTRANSFERASE"/>
    <property type="match status" value="1"/>
</dbReference>
<evidence type="ECO:0000256" key="1">
    <source>
        <dbReference type="ARBA" id="ARBA00022679"/>
    </source>
</evidence>
<dbReference type="EMBL" id="JABEPQ010000002">
    <property type="protein sequence ID" value="NNM46396.1"/>
    <property type="molecule type" value="Genomic_DNA"/>
</dbReference>
<accession>A0A849H9H8</accession>
<dbReference type="SUPFAM" id="SSF53756">
    <property type="entry name" value="UDP-Glycosyltransferase/glycogen phosphorylase"/>
    <property type="match status" value="1"/>
</dbReference>
<evidence type="ECO:0000313" key="4">
    <source>
        <dbReference type="Proteomes" id="UP000588586"/>
    </source>
</evidence>